<evidence type="ECO:0000256" key="3">
    <source>
        <dbReference type="ARBA" id="ARBA00022741"/>
    </source>
</evidence>
<accession>A0A0H4TAF8</accession>
<comment type="domain">
    <text evidence="6">Consists of three domains, a large central CORE domain and two small peripheral domains, NMPbind and LID, which undergo movements during catalysis. The LID domain closes over the site of phosphoryl transfer upon ATP binding. Assembling and dissambling the active center during each catalytic cycle provides an effective means to prevent ATP hydrolysis.</text>
</comment>
<evidence type="ECO:0000259" key="9">
    <source>
        <dbReference type="Pfam" id="PF05191"/>
    </source>
</evidence>
<comment type="caution">
    <text evidence="6">Lacks conserved residue(s) required for the propagation of feature annotation.</text>
</comment>
<dbReference type="SUPFAM" id="SSF52540">
    <property type="entry name" value="P-loop containing nucleoside triphosphate hydrolases"/>
    <property type="match status" value="1"/>
</dbReference>
<evidence type="ECO:0000256" key="1">
    <source>
        <dbReference type="ARBA" id="ARBA00022679"/>
    </source>
</evidence>
<protein>
    <recommendedName>
        <fullName evidence="6 8">Adenylate kinase</fullName>
        <shortName evidence="6">AK</shortName>
        <ecNumber evidence="6 8">2.7.4.3</ecNumber>
    </recommendedName>
    <alternativeName>
        <fullName evidence="6">ATP-AMP transphosphorylase</fullName>
    </alternativeName>
    <alternativeName>
        <fullName evidence="6">ATP:AMP phosphotransferase</fullName>
    </alternativeName>
    <alternativeName>
        <fullName evidence="6">Adenylate monophosphate kinase</fullName>
    </alternativeName>
</protein>
<name>A0A0H4TAF8_9CHLR</name>
<dbReference type="InterPro" id="IPR027417">
    <property type="entry name" value="P-loop_NTPase"/>
</dbReference>
<dbReference type="NCBIfam" id="NF001381">
    <property type="entry name" value="PRK00279.1-3"/>
    <property type="match status" value="1"/>
</dbReference>
<dbReference type="PRINTS" id="PR00094">
    <property type="entry name" value="ADENYLTKNASE"/>
</dbReference>
<feature type="binding site" evidence="6">
    <location>
        <position position="28"/>
    </location>
    <ligand>
        <name>AMP</name>
        <dbReference type="ChEBI" id="CHEBI:456215"/>
    </ligand>
</feature>
<comment type="function">
    <text evidence="6">Catalyzes the reversible transfer of the terminal phosphate group between ATP and AMP. Plays an important role in cellular energy homeostasis and in adenine nucleotide metabolism.</text>
</comment>
<dbReference type="InterPro" id="IPR000850">
    <property type="entry name" value="Adenylat/UMP-CMP_kin"/>
</dbReference>
<dbReference type="GO" id="GO:0005524">
    <property type="term" value="F:ATP binding"/>
    <property type="evidence" value="ECO:0007669"/>
    <property type="project" value="UniProtKB-UniRule"/>
</dbReference>
<keyword evidence="1 6" id="KW-0808">Transferase</keyword>
<comment type="catalytic activity">
    <reaction evidence="6 8">
        <text>AMP + ATP = 2 ADP</text>
        <dbReference type="Rhea" id="RHEA:12973"/>
        <dbReference type="ChEBI" id="CHEBI:30616"/>
        <dbReference type="ChEBI" id="CHEBI:456215"/>
        <dbReference type="ChEBI" id="CHEBI:456216"/>
        <dbReference type="EC" id="2.7.4.3"/>
    </reaction>
</comment>
<evidence type="ECO:0000313" key="10">
    <source>
        <dbReference type="EMBL" id="AKQ04916.1"/>
    </source>
</evidence>
<dbReference type="AlphaFoldDB" id="A0A0H4TAF8"/>
<dbReference type="UniPathway" id="UPA00588">
    <property type="reaction ID" value="UER00649"/>
</dbReference>
<keyword evidence="6" id="KW-0963">Cytoplasm</keyword>
<organism evidence="10">
    <name type="scientific">uncultured Chloroflexi bacterium Rifle_16ft_4_minimus_899</name>
    <dbReference type="NCBI Taxonomy" id="1665081"/>
    <lineage>
        <taxon>Bacteria</taxon>
        <taxon>Bacillati</taxon>
        <taxon>Chloroflexota</taxon>
        <taxon>environmental samples</taxon>
    </lineage>
</organism>
<dbReference type="InterPro" id="IPR033690">
    <property type="entry name" value="Adenylat_kinase_CS"/>
</dbReference>
<keyword evidence="2 6" id="KW-0545">Nucleotide biosynthesis</keyword>
<proteinExistence type="inferred from homology"/>
<evidence type="ECO:0000256" key="2">
    <source>
        <dbReference type="ARBA" id="ARBA00022727"/>
    </source>
</evidence>
<dbReference type="HAMAP" id="MF_00235">
    <property type="entry name" value="Adenylate_kinase_Adk"/>
    <property type="match status" value="1"/>
</dbReference>
<dbReference type="FunFam" id="3.40.50.300:FF:000106">
    <property type="entry name" value="Adenylate kinase mitochondrial"/>
    <property type="match status" value="1"/>
</dbReference>
<dbReference type="GO" id="GO:0004017">
    <property type="term" value="F:AMP kinase activity"/>
    <property type="evidence" value="ECO:0007669"/>
    <property type="project" value="UniProtKB-UniRule"/>
</dbReference>
<feature type="binding site" evidence="6">
    <location>
        <position position="124"/>
    </location>
    <ligand>
        <name>ATP</name>
        <dbReference type="ChEBI" id="CHEBI:30616"/>
    </ligand>
</feature>
<evidence type="ECO:0000256" key="8">
    <source>
        <dbReference type="RuleBase" id="RU003331"/>
    </source>
</evidence>
<dbReference type="InterPro" id="IPR036193">
    <property type="entry name" value="ADK_active_lid_dom_sf"/>
</dbReference>
<comment type="pathway">
    <text evidence="6">Purine metabolism; AMP biosynthesis via salvage pathway; AMP from ADP: step 1/1.</text>
</comment>
<dbReference type="SUPFAM" id="SSF57774">
    <property type="entry name" value="Microbial and mitochondrial ADK, insert 'zinc finger' domain"/>
    <property type="match status" value="1"/>
</dbReference>
<feature type="binding site" evidence="6">
    <location>
        <position position="33"/>
    </location>
    <ligand>
        <name>AMP</name>
        <dbReference type="ChEBI" id="CHEBI:456215"/>
    </ligand>
</feature>
<dbReference type="NCBIfam" id="TIGR01351">
    <property type="entry name" value="adk"/>
    <property type="match status" value="1"/>
</dbReference>
<feature type="binding site" evidence="6">
    <location>
        <position position="167"/>
    </location>
    <ligand>
        <name>AMP</name>
        <dbReference type="ChEBI" id="CHEBI:456215"/>
    </ligand>
</feature>
<dbReference type="EMBL" id="KT007054">
    <property type="protein sequence ID" value="AKQ04916.1"/>
    <property type="molecule type" value="Genomic_DNA"/>
</dbReference>
<comment type="subunit">
    <text evidence="6 8">Monomer.</text>
</comment>
<feature type="binding site" evidence="6">
    <location>
        <position position="156"/>
    </location>
    <ligand>
        <name>AMP</name>
        <dbReference type="ChEBI" id="CHEBI:456215"/>
    </ligand>
</feature>
<feature type="binding site" evidence="6">
    <location>
        <position position="89"/>
    </location>
    <ligand>
        <name>AMP</name>
        <dbReference type="ChEBI" id="CHEBI:456215"/>
    </ligand>
</feature>
<feature type="binding site" evidence="6">
    <location>
        <begin position="7"/>
        <end position="12"/>
    </location>
    <ligand>
        <name>ATP</name>
        <dbReference type="ChEBI" id="CHEBI:30616"/>
    </ligand>
</feature>
<dbReference type="InterPro" id="IPR007862">
    <property type="entry name" value="Adenylate_kinase_lid-dom"/>
</dbReference>
<feature type="binding site" evidence="6">
    <location>
        <begin position="54"/>
        <end position="56"/>
    </location>
    <ligand>
        <name>AMP</name>
        <dbReference type="ChEBI" id="CHEBI:456215"/>
    </ligand>
</feature>
<dbReference type="GO" id="GO:0005737">
    <property type="term" value="C:cytoplasm"/>
    <property type="evidence" value="ECO:0007669"/>
    <property type="project" value="UniProtKB-SubCell"/>
</dbReference>
<comment type="subcellular location">
    <subcellularLocation>
        <location evidence="6 8">Cytoplasm</location>
    </subcellularLocation>
</comment>
<keyword evidence="4 6" id="KW-0418">Kinase</keyword>
<dbReference type="PROSITE" id="PS00113">
    <property type="entry name" value="ADENYLATE_KINASE"/>
    <property type="match status" value="1"/>
</dbReference>
<dbReference type="Gene3D" id="3.40.50.300">
    <property type="entry name" value="P-loop containing nucleotide triphosphate hydrolases"/>
    <property type="match status" value="1"/>
</dbReference>
<dbReference type="CDD" id="cd01428">
    <property type="entry name" value="ADK"/>
    <property type="match status" value="1"/>
</dbReference>
<dbReference type="Pfam" id="PF00406">
    <property type="entry name" value="ADK"/>
    <property type="match status" value="1"/>
</dbReference>
<sequence>MLLGPPGAGKGTQAAILARELGILHLASGDLFRAESRTGSALGREAKSFLDRGALVPDDLTVRMIMGRLGQPDAQGGVVLDGFPRTRPQAEALDEALAARGARVEHAVYLDVPNDALVRRLAGRWICPQGHVYNALANPPRLEGVCDVDGTRLVQREDDRPETVRERLTRQLAPLYEVVDHYRDRGILSVIDATRSIHEVSHEILRLLRVGDRAA</sequence>
<evidence type="ECO:0000256" key="5">
    <source>
        <dbReference type="ARBA" id="ARBA00022840"/>
    </source>
</evidence>
<dbReference type="GO" id="GO:0044209">
    <property type="term" value="P:AMP salvage"/>
    <property type="evidence" value="ECO:0007669"/>
    <property type="project" value="UniProtKB-UniRule"/>
</dbReference>
<feature type="binding site" evidence="6">
    <location>
        <position position="195"/>
    </location>
    <ligand>
        <name>ATP</name>
        <dbReference type="ChEBI" id="CHEBI:30616"/>
    </ligand>
</feature>
<gene>
    <name evidence="6" type="primary">adk</name>
</gene>
<dbReference type="PANTHER" id="PTHR23359">
    <property type="entry name" value="NUCLEOTIDE KINASE"/>
    <property type="match status" value="1"/>
</dbReference>
<evidence type="ECO:0000256" key="4">
    <source>
        <dbReference type="ARBA" id="ARBA00022777"/>
    </source>
</evidence>
<feature type="region of interest" description="NMP" evidence="6">
    <location>
        <begin position="27"/>
        <end position="56"/>
    </location>
</feature>
<dbReference type="InterPro" id="IPR006259">
    <property type="entry name" value="Adenyl_kin_sub"/>
</dbReference>
<feature type="binding site" evidence="6">
    <location>
        <begin position="82"/>
        <end position="85"/>
    </location>
    <ligand>
        <name>AMP</name>
        <dbReference type="ChEBI" id="CHEBI:456215"/>
    </ligand>
</feature>
<evidence type="ECO:0000256" key="6">
    <source>
        <dbReference type="HAMAP-Rule" id="MF_00235"/>
    </source>
</evidence>
<feature type="binding site" evidence="6">
    <location>
        <begin position="132"/>
        <end position="133"/>
    </location>
    <ligand>
        <name>ATP</name>
        <dbReference type="ChEBI" id="CHEBI:30616"/>
    </ligand>
</feature>
<dbReference type="Pfam" id="PF05191">
    <property type="entry name" value="ADK_lid"/>
    <property type="match status" value="1"/>
</dbReference>
<comment type="similarity">
    <text evidence="6 7">Belongs to the adenylate kinase family.</text>
</comment>
<reference evidence="10" key="1">
    <citation type="journal article" date="2015" name="ISME J.">
        <title>Aquifer environment selects for microbial species cohorts in sediment and groundwater.</title>
        <authorList>
            <person name="Hug L.A."/>
            <person name="Thomas B.C."/>
            <person name="Brown C.T."/>
            <person name="Frischkorn K.R."/>
            <person name="Williams K.H."/>
            <person name="Tringe S.G."/>
            <person name="Banfield J.F."/>
        </authorList>
    </citation>
    <scope>NUCLEOTIDE SEQUENCE</scope>
</reference>
<feature type="domain" description="Adenylate kinase active site lid" evidence="9">
    <location>
        <begin position="124"/>
        <end position="158"/>
    </location>
</feature>
<evidence type="ECO:0000256" key="7">
    <source>
        <dbReference type="RuleBase" id="RU003330"/>
    </source>
</evidence>
<keyword evidence="5 6" id="KW-0067">ATP-binding</keyword>
<dbReference type="EC" id="2.7.4.3" evidence="6 8"/>
<keyword evidence="3 6" id="KW-0547">Nucleotide-binding</keyword>